<evidence type="ECO:0000313" key="2">
    <source>
        <dbReference type="Proteomes" id="UP000799118"/>
    </source>
</evidence>
<sequence length="54" mass="6315">YPPAAWKFQLPANHQITRAFRRMKPYKATRSDSLPNVLFRECAELITPRFGPLL</sequence>
<evidence type="ECO:0000313" key="1">
    <source>
        <dbReference type="EMBL" id="KAE9402822.1"/>
    </source>
</evidence>
<dbReference type="AlphaFoldDB" id="A0A6A4HUD2"/>
<keyword evidence="2" id="KW-1185">Reference proteome</keyword>
<reference evidence="1" key="1">
    <citation type="journal article" date="2019" name="Environ. Microbiol.">
        <title>Fungal ecological strategies reflected in gene transcription - a case study of two litter decomposers.</title>
        <authorList>
            <person name="Barbi F."/>
            <person name="Kohler A."/>
            <person name="Barry K."/>
            <person name="Baskaran P."/>
            <person name="Daum C."/>
            <person name="Fauchery L."/>
            <person name="Ihrmark K."/>
            <person name="Kuo A."/>
            <person name="LaButti K."/>
            <person name="Lipzen A."/>
            <person name="Morin E."/>
            <person name="Grigoriev I.V."/>
            <person name="Henrissat B."/>
            <person name="Lindahl B."/>
            <person name="Martin F."/>
        </authorList>
    </citation>
    <scope>NUCLEOTIDE SEQUENCE</scope>
    <source>
        <strain evidence="1">JB14</strain>
    </source>
</reference>
<feature type="non-terminal residue" evidence="1">
    <location>
        <position position="54"/>
    </location>
</feature>
<dbReference type="Proteomes" id="UP000799118">
    <property type="component" value="Unassembled WGS sequence"/>
</dbReference>
<dbReference type="OrthoDB" id="412006at2759"/>
<feature type="non-terminal residue" evidence="1">
    <location>
        <position position="1"/>
    </location>
</feature>
<accession>A0A6A4HUD2</accession>
<gene>
    <name evidence="1" type="ORF">BT96DRAFT_735855</name>
</gene>
<dbReference type="EMBL" id="ML769431">
    <property type="protein sequence ID" value="KAE9402822.1"/>
    <property type="molecule type" value="Genomic_DNA"/>
</dbReference>
<proteinExistence type="predicted"/>
<name>A0A6A4HUD2_9AGAR</name>
<protein>
    <submittedName>
        <fullName evidence="1">Uncharacterized protein</fullName>
    </submittedName>
</protein>
<organism evidence="1 2">
    <name type="scientific">Gymnopus androsaceus JB14</name>
    <dbReference type="NCBI Taxonomy" id="1447944"/>
    <lineage>
        <taxon>Eukaryota</taxon>
        <taxon>Fungi</taxon>
        <taxon>Dikarya</taxon>
        <taxon>Basidiomycota</taxon>
        <taxon>Agaricomycotina</taxon>
        <taxon>Agaricomycetes</taxon>
        <taxon>Agaricomycetidae</taxon>
        <taxon>Agaricales</taxon>
        <taxon>Marasmiineae</taxon>
        <taxon>Omphalotaceae</taxon>
        <taxon>Gymnopus</taxon>
    </lineage>
</organism>